<dbReference type="EMBL" id="AP018712">
    <property type="protein sequence ID" value="BBE30504.1"/>
    <property type="molecule type" value="Genomic_DNA"/>
</dbReference>
<comment type="similarity">
    <text evidence="2 6">Belongs to the transposase mutator family.</text>
</comment>
<name>A0A7G1G5Z6_9BACT</name>
<dbReference type="Proteomes" id="UP000516361">
    <property type="component" value="Chromosome"/>
</dbReference>
<proteinExistence type="inferred from homology"/>
<evidence type="ECO:0000256" key="3">
    <source>
        <dbReference type="ARBA" id="ARBA00022578"/>
    </source>
</evidence>
<dbReference type="GO" id="GO:0004803">
    <property type="term" value="F:transposase activity"/>
    <property type="evidence" value="ECO:0007669"/>
    <property type="project" value="UniProtKB-UniRule"/>
</dbReference>
<protein>
    <recommendedName>
        <fullName evidence="6">Mutator family transposase</fullName>
    </recommendedName>
</protein>
<evidence type="ECO:0000256" key="1">
    <source>
        <dbReference type="ARBA" id="ARBA00002190"/>
    </source>
</evidence>
<dbReference type="AlphaFoldDB" id="A0A7G1G5Z6"/>
<keyword evidence="3 6" id="KW-0815">Transposition</keyword>
<organism evidence="7 8">
    <name type="scientific">Tepiditoga spiralis</name>
    <dbReference type="NCBI Taxonomy" id="2108365"/>
    <lineage>
        <taxon>Bacteria</taxon>
        <taxon>Thermotogati</taxon>
        <taxon>Thermotogota</taxon>
        <taxon>Thermotogae</taxon>
        <taxon>Petrotogales</taxon>
        <taxon>Petrotogaceae</taxon>
        <taxon>Tepiditoga</taxon>
    </lineage>
</organism>
<dbReference type="InParanoid" id="A0A7G1G5Z6"/>
<keyword evidence="4 6" id="KW-0238">DNA-binding</keyword>
<dbReference type="InterPro" id="IPR001207">
    <property type="entry name" value="Transposase_mutator"/>
</dbReference>
<dbReference type="PANTHER" id="PTHR33217">
    <property type="entry name" value="TRANSPOSASE FOR INSERTION SEQUENCE ELEMENT IS1081"/>
    <property type="match status" value="1"/>
</dbReference>
<dbReference type="GO" id="GO:0006313">
    <property type="term" value="P:DNA transposition"/>
    <property type="evidence" value="ECO:0007669"/>
    <property type="project" value="UniProtKB-UniRule"/>
</dbReference>
<dbReference type="InterPro" id="IPR036166">
    <property type="entry name" value="YxeA-like_sf"/>
</dbReference>
<sequence>MYAKGMSQRDISSTIKDIYGFEISHETVSKITDNILPKLQEWQNRPLKKLYTFVFVDCMYVTIRKDYEVKNYALYTALAYDANGVKDILGIWLNESESKHKWMQIFDELKARGVEDIESVKY</sequence>
<comment type="function">
    <text evidence="1 6">Required for the transposition of the insertion element.</text>
</comment>
<evidence type="ECO:0000313" key="8">
    <source>
        <dbReference type="Proteomes" id="UP000516361"/>
    </source>
</evidence>
<evidence type="ECO:0000256" key="5">
    <source>
        <dbReference type="ARBA" id="ARBA00023172"/>
    </source>
</evidence>
<keyword evidence="6" id="KW-0814">Transposable element</keyword>
<evidence type="ECO:0000256" key="6">
    <source>
        <dbReference type="RuleBase" id="RU365089"/>
    </source>
</evidence>
<dbReference type="Pfam" id="PF00872">
    <property type="entry name" value="Transposase_mut"/>
    <property type="match status" value="1"/>
</dbReference>
<dbReference type="PANTHER" id="PTHR33217:SF8">
    <property type="entry name" value="MUTATOR FAMILY TRANSPOSASE"/>
    <property type="match status" value="1"/>
</dbReference>
<evidence type="ECO:0000313" key="7">
    <source>
        <dbReference type="EMBL" id="BBE30504.1"/>
    </source>
</evidence>
<keyword evidence="5 6" id="KW-0233">DNA recombination</keyword>
<keyword evidence="8" id="KW-1185">Reference proteome</keyword>
<accession>A0A7G1G5Z6</accession>
<dbReference type="SUPFAM" id="SSF159121">
    <property type="entry name" value="BC4932-like"/>
    <property type="match status" value="1"/>
</dbReference>
<dbReference type="KEGG" id="ocy:OSSY52_06450"/>
<evidence type="ECO:0000256" key="4">
    <source>
        <dbReference type="ARBA" id="ARBA00023125"/>
    </source>
</evidence>
<reference evidence="7 8" key="1">
    <citation type="submission" date="2018-06" db="EMBL/GenBank/DDBJ databases">
        <title>Genome sequencing of Oceanotoga sp. sy52.</title>
        <authorList>
            <person name="Mori K."/>
        </authorList>
    </citation>
    <scope>NUCLEOTIDE SEQUENCE [LARGE SCALE GENOMIC DNA]</scope>
    <source>
        <strain evidence="8">sy52</strain>
    </source>
</reference>
<evidence type="ECO:0000256" key="2">
    <source>
        <dbReference type="ARBA" id="ARBA00010961"/>
    </source>
</evidence>
<dbReference type="GO" id="GO:0003677">
    <property type="term" value="F:DNA binding"/>
    <property type="evidence" value="ECO:0007669"/>
    <property type="project" value="UniProtKB-UniRule"/>
</dbReference>
<gene>
    <name evidence="7" type="ORF">OSSY52_06450</name>
</gene>